<name>A0ABQ9Z026_9CRUS</name>
<comment type="caution">
    <text evidence="1">The sequence shown here is derived from an EMBL/GenBank/DDBJ whole genome shotgun (WGS) entry which is preliminary data.</text>
</comment>
<sequence>MSHQLLCESASSDSDISITPDIFWSNESSDRDLEDLQYFIQERIPRPKVNNYLSVVDQYTDEEFQRNFRMSRPTCESLIQDFADLSLYPKNNNPWLNASSICPGTHSLILMITSTIMYRYPDSLGLREQLMGLDSDIDIRTPAGRLPSACINRKLHTSITLQAICSYDKAFTDVFTDPFDETLIELERDEFGNLIGQEEPDDLK</sequence>
<organism evidence="1 2">
    <name type="scientific">Daphnia magna</name>
    <dbReference type="NCBI Taxonomy" id="35525"/>
    <lineage>
        <taxon>Eukaryota</taxon>
        <taxon>Metazoa</taxon>
        <taxon>Ecdysozoa</taxon>
        <taxon>Arthropoda</taxon>
        <taxon>Crustacea</taxon>
        <taxon>Branchiopoda</taxon>
        <taxon>Diplostraca</taxon>
        <taxon>Cladocera</taxon>
        <taxon>Anomopoda</taxon>
        <taxon>Daphniidae</taxon>
        <taxon>Daphnia</taxon>
    </lineage>
</organism>
<accession>A0ABQ9Z026</accession>
<dbReference type="EMBL" id="JAOYFB010000002">
    <property type="protein sequence ID" value="KAK4006261.1"/>
    <property type="molecule type" value="Genomic_DNA"/>
</dbReference>
<evidence type="ECO:0000313" key="2">
    <source>
        <dbReference type="Proteomes" id="UP001234178"/>
    </source>
</evidence>
<dbReference type="Proteomes" id="UP001234178">
    <property type="component" value="Unassembled WGS sequence"/>
</dbReference>
<keyword evidence="2" id="KW-1185">Reference proteome</keyword>
<proteinExistence type="predicted"/>
<reference evidence="1 2" key="1">
    <citation type="journal article" date="2023" name="Nucleic Acids Res.">
        <title>The hologenome of Daphnia magna reveals possible DNA methylation and microbiome-mediated evolution of the host genome.</title>
        <authorList>
            <person name="Chaturvedi A."/>
            <person name="Li X."/>
            <person name="Dhandapani V."/>
            <person name="Marshall H."/>
            <person name="Kissane S."/>
            <person name="Cuenca-Cambronero M."/>
            <person name="Asole G."/>
            <person name="Calvet F."/>
            <person name="Ruiz-Romero M."/>
            <person name="Marangio P."/>
            <person name="Guigo R."/>
            <person name="Rago D."/>
            <person name="Mirbahai L."/>
            <person name="Eastwood N."/>
            <person name="Colbourne J.K."/>
            <person name="Zhou J."/>
            <person name="Mallon E."/>
            <person name="Orsini L."/>
        </authorList>
    </citation>
    <scope>NUCLEOTIDE SEQUENCE [LARGE SCALE GENOMIC DNA]</scope>
    <source>
        <strain evidence="1">LRV0_1</strain>
    </source>
</reference>
<evidence type="ECO:0000313" key="1">
    <source>
        <dbReference type="EMBL" id="KAK4006261.1"/>
    </source>
</evidence>
<protein>
    <submittedName>
        <fullName evidence="1">Uncharacterized protein</fullName>
    </submittedName>
</protein>
<gene>
    <name evidence="1" type="ORF">OUZ56_011417</name>
</gene>